<dbReference type="RefSeq" id="WP_148973012.1">
    <property type="nucleotide sequence ID" value="NZ_VTER01000001.1"/>
</dbReference>
<feature type="transmembrane region" description="Helical" evidence="1">
    <location>
        <begin position="61"/>
        <end position="83"/>
    </location>
</feature>
<feature type="transmembrane region" description="Helical" evidence="1">
    <location>
        <begin position="7"/>
        <end position="28"/>
    </location>
</feature>
<accession>A0A5D4RL37</accession>
<feature type="transmembrane region" description="Helical" evidence="1">
    <location>
        <begin position="161"/>
        <end position="181"/>
    </location>
</feature>
<proteinExistence type="predicted"/>
<feature type="transmembrane region" description="Helical" evidence="1">
    <location>
        <begin position="95"/>
        <end position="113"/>
    </location>
</feature>
<comment type="caution">
    <text evidence="2">The sequence shown here is derived from an EMBL/GenBank/DDBJ whole genome shotgun (WGS) entry which is preliminary data.</text>
</comment>
<name>A0A5D4RL37_9BACI</name>
<dbReference type="Proteomes" id="UP000322139">
    <property type="component" value="Unassembled WGS sequence"/>
</dbReference>
<reference evidence="2 3" key="1">
    <citation type="submission" date="2019-08" db="EMBL/GenBank/DDBJ databases">
        <title>Bacillus genomes from the desert of Cuatro Cienegas, Coahuila.</title>
        <authorList>
            <person name="Olmedo-Alvarez G."/>
        </authorList>
    </citation>
    <scope>NUCLEOTIDE SEQUENCE [LARGE SCALE GENOMIC DNA]</scope>
    <source>
        <strain evidence="2 3">CH446_14T</strain>
    </source>
</reference>
<sequence length="186" mass="21027">MEVKNRLLIVFSTVFMVFFAALFIFYILKDDSSRWQVSLGGITVSALPLLLIFLKKPFPTALVIGYFLFVFCSIYLGSITSFYRKYAWWDTSLHLYKGIFVGIAAVFVFKVFSGGKGRSRTLLFLFSFSLSAASSIFWEIYEFAGDQLVTETMQRGGNKDTMIDLIAGTSGALIAGIYNILRFRKL</sequence>
<dbReference type="AlphaFoldDB" id="A0A5D4RL37"/>
<evidence type="ECO:0000313" key="2">
    <source>
        <dbReference type="EMBL" id="TYS52027.1"/>
    </source>
</evidence>
<dbReference type="InterPro" id="IPR014509">
    <property type="entry name" value="YjdF-like"/>
</dbReference>
<dbReference type="EMBL" id="VTER01000001">
    <property type="protein sequence ID" value="TYS52027.1"/>
    <property type="molecule type" value="Genomic_DNA"/>
</dbReference>
<gene>
    <name evidence="2" type="ORF">FZD51_00835</name>
</gene>
<evidence type="ECO:0000256" key="1">
    <source>
        <dbReference type="SAM" id="Phobius"/>
    </source>
</evidence>
<feature type="transmembrane region" description="Helical" evidence="1">
    <location>
        <begin position="122"/>
        <end position="141"/>
    </location>
</feature>
<keyword evidence="1" id="KW-1133">Transmembrane helix</keyword>
<feature type="transmembrane region" description="Helical" evidence="1">
    <location>
        <begin position="34"/>
        <end position="54"/>
    </location>
</feature>
<organism evidence="2 3">
    <name type="scientific">Bacillus infantis</name>
    <dbReference type="NCBI Taxonomy" id="324767"/>
    <lineage>
        <taxon>Bacteria</taxon>
        <taxon>Bacillati</taxon>
        <taxon>Bacillota</taxon>
        <taxon>Bacilli</taxon>
        <taxon>Bacillales</taxon>
        <taxon>Bacillaceae</taxon>
        <taxon>Bacillus</taxon>
    </lineage>
</organism>
<evidence type="ECO:0000313" key="3">
    <source>
        <dbReference type="Proteomes" id="UP000322139"/>
    </source>
</evidence>
<protein>
    <submittedName>
        <fullName evidence="2">Membrane-spanning protein</fullName>
    </submittedName>
</protein>
<keyword evidence="1" id="KW-0472">Membrane</keyword>
<keyword evidence="1" id="KW-0812">Transmembrane</keyword>
<dbReference type="Pfam" id="PF09997">
    <property type="entry name" value="DUF2238"/>
    <property type="match status" value="1"/>
</dbReference>